<dbReference type="InterPro" id="IPR018247">
    <property type="entry name" value="EF_Hand_1_Ca_BS"/>
</dbReference>
<reference evidence="4" key="1">
    <citation type="submission" date="2023-06" db="EMBL/GenBank/DDBJ databases">
        <title>Survivors Of The Sea: Transcriptome response of Skeletonema marinoi to long-term dormancy.</title>
        <authorList>
            <person name="Pinder M.I.M."/>
            <person name="Kourtchenko O."/>
            <person name="Robertson E.K."/>
            <person name="Larsson T."/>
            <person name="Maumus F."/>
            <person name="Osuna-Cruz C.M."/>
            <person name="Vancaester E."/>
            <person name="Stenow R."/>
            <person name="Vandepoele K."/>
            <person name="Ploug H."/>
            <person name="Bruchert V."/>
            <person name="Godhe A."/>
            <person name="Topel M."/>
        </authorList>
    </citation>
    <scope>NUCLEOTIDE SEQUENCE</scope>
    <source>
        <strain evidence="4">R05AC</strain>
    </source>
</reference>
<dbReference type="SMART" id="SM00054">
    <property type="entry name" value="EFh"/>
    <property type="match status" value="2"/>
</dbReference>
<keyword evidence="5" id="KW-1185">Reference proteome</keyword>
<feature type="domain" description="EF-hand" evidence="3">
    <location>
        <begin position="416"/>
        <end position="451"/>
    </location>
</feature>
<dbReference type="Pfam" id="PF13499">
    <property type="entry name" value="EF-hand_7"/>
    <property type="match status" value="1"/>
</dbReference>
<dbReference type="GO" id="GO:0005509">
    <property type="term" value="F:calcium ion binding"/>
    <property type="evidence" value="ECO:0007669"/>
    <property type="project" value="InterPro"/>
</dbReference>
<feature type="transmembrane region" description="Helical" evidence="2">
    <location>
        <begin position="325"/>
        <end position="346"/>
    </location>
</feature>
<evidence type="ECO:0000313" key="5">
    <source>
        <dbReference type="Proteomes" id="UP001224775"/>
    </source>
</evidence>
<evidence type="ECO:0000313" key="4">
    <source>
        <dbReference type="EMBL" id="KAK1742361.1"/>
    </source>
</evidence>
<feature type="domain" description="EF-hand" evidence="3">
    <location>
        <begin position="379"/>
        <end position="414"/>
    </location>
</feature>
<dbReference type="SUPFAM" id="SSF47473">
    <property type="entry name" value="EF-hand"/>
    <property type="match status" value="1"/>
</dbReference>
<comment type="caution">
    <text evidence="4">The sequence shown here is derived from an EMBL/GenBank/DDBJ whole genome shotgun (WGS) entry which is preliminary data.</text>
</comment>
<evidence type="ECO:0000259" key="3">
    <source>
        <dbReference type="PROSITE" id="PS50222"/>
    </source>
</evidence>
<keyword evidence="1" id="KW-0106">Calcium</keyword>
<dbReference type="PROSITE" id="PS00303">
    <property type="entry name" value="S100_CABP"/>
    <property type="match status" value="1"/>
</dbReference>
<dbReference type="CDD" id="cd00051">
    <property type="entry name" value="EFh"/>
    <property type="match status" value="1"/>
</dbReference>
<proteinExistence type="predicted"/>
<sequence>MSNTQNSVSIDNSVNNLITMSSLLSCKSPLTKACMGLTDPRYDPAISNNLIDQDSIWKEFSGYWGPEERIYADVGGKPRVSRFYNPNTKSGWPYRSDKMMVFRSIKVDGTRYTQKAFYFYEPAPAAFCELTPPEGLLNTVGDGVCGENGNFQFIEDFGTASYEKDGTIDLVWKNQGPDSDETAGPPKSKSSTLAPADNYGVFAYTDMGFFNVAETFTFSGENRGFLLATATATKHQPSDENFERIVSSSLSSRMPDESSFMLALKKAFDDHNVEASRVPGWVTDEEVLPKCIGNTCPDEDYLCSEGKDPNCSVSPYTEPSASLNGAGFAVIILGVLSVVGVVFYFINRHIVNKQKERYRIRFAEQIVEELGHKGSIDQLSCGDLAKEFHRIDESGDGSISKEELYEFISSGKAGVMSDHDFNALFKSLDLDGNGVINFMEFAAFMALCGQSCPHGAARRLSMAPEEIAKLIDEKKIN</sequence>
<dbReference type="Gene3D" id="1.10.238.10">
    <property type="entry name" value="EF-hand"/>
    <property type="match status" value="1"/>
</dbReference>
<dbReference type="Proteomes" id="UP001224775">
    <property type="component" value="Unassembled WGS sequence"/>
</dbReference>
<keyword evidence="2" id="KW-0472">Membrane</keyword>
<keyword evidence="2" id="KW-1133">Transmembrane helix</keyword>
<evidence type="ECO:0000256" key="1">
    <source>
        <dbReference type="ARBA" id="ARBA00022837"/>
    </source>
</evidence>
<dbReference type="InterPro" id="IPR011992">
    <property type="entry name" value="EF-hand-dom_pair"/>
</dbReference>
<dbReference type="PROSITE" id="PS50222">
    <property type="entry name" value="EF_HAND_2"/>
    <property type="match status" value="2"/>
</dbReference>
<gene>
    <name evidence="4" type="ORF">QTG54_006926</name>
</gene>
<protein>
    <recommendedName>
        <fullName evidence="3">EF-hand domain-containing protein</fullName>
    </recommendedName>
</protein>
<dbReference type="PROSITE" id="PS00018">
    <property type="entry name" value="EF_HAND_1"/>
    <property type="match status" value="2"/>
</dbReference>
<keyword evidence="2" id="KW-0812">Transmembrane</keyword>
<name>A0AAD9DCC8_9STRA</name>
<dbReference type="EMBL" id="JATAAI010000011">
    <property type="protein sequence ID" value="KAK1742361.1"/>
    <property type="molecule type" value="Genomic_DNA"/>
</dbReference>
<dbReference type="InterPro" id="IPR001751">
    <property type="entry name" value="S100/CaBP7/8-like_CS"/>
</dbReference>
<dbReference type="InterPro" id="IPR002048">
    <property type="entry name" value="EF_hand_dom"/>
</dbReference>
<dbReference type="AlphaFoldDB" id="A0AAD9DCC8"/>
<evidence type="ECO:0000256" key="2">
    <source>
        <dbReference type="SAM" id="Phobius"/>
    </source>
</evidence>
<accession>A0AAD9DCC8</accession>
<organism evidence="4 5">
    <name type="scientific">Skeletonema marinoi</name>
    <dbReference type="NCBI Taxonomy" id="267567"/>
    <lineage>
        <taxon>Eukaryota</taxon>
        <taxon>Sar</taxon>
        <taxon>Stramenopiles</taxon>
        <taxon>Ochrophyta</taxon>
        <taxon>Bacillariophyta</taxon>
        <taxon>Coscinodiscophyceae</taxon>
        <taxon>Thalassiosirophycidae</taxon>
        <taxon>Thalassiosirales</taxon>
        <taxon>Skeletonemataceae</taxon>
        <taxon>Skeletonema</taxon>
        <taxon>Skeletonema marinoi-dohrnii complex</taxon>
    </lineage>
</organism>